<dbReference type="Proteomes" id="UP000095283">
    <property type="component" value="Unplaced"/>
</dbReference>
<dbReference type="InterPro" id="IPR036514">
    <property type="entry name" value="SGNH_hydro_sf"/>
</dbReference>
<dbReference type="SUPFAM" id="SSF52266">
    <property type="entry name" value="SGNH hydrolase"/>
    <property type="match status" value="1"/>
</dbReference>
<evidence type="ECO:0000313" key="1">
    <source>
        <dbReference type="Proteomes" id="UP000095283"/>
    </source>
</evidence>
<organism evidence="1 2">
    <name type="scientific">Heterorhabditis bacteriophora</name>
    <name type="common">Entomopathogenic nematode worm</name>
    <dbReference type="NCBI Taxonomy" id="37862"/>
    <lineage>
        <taxon>Eukaryota</taxon>
        <taxon>Metazoa</taxon>
        <taxon>Ecdysozoa</taxon>
        <taxon>Nematoda</taxon>
        <taxon>Chromadorea</taxon>
        <taxon>Rhabditida</taxon>
        <taxon>Rhabditina</taxon>
        <taxon>Rhabditomorpha</taxon>
        <taxon>Strongyloidea</taxon>
        <taxon>Heterorhabditidae</taxon>
        <taxon>Heterorhabditis</taxon>
    </lineage>
</organism>
<sequence length="276" mass="30786">MFLWDKTASPSSVSVPITLTRQSSSTNISDLRLFNSLSDFEQNYGTVHLSVCDAIESSQYTFYWEILHENVKQKTITTRNCSTTVSGLHSRTYGAYLSIRDSNETVVKIGFLRFSLNPLWVAVLGDSFASGEGNPDEGKKDGHLATWIDERCHRSRNSFAVLAFEFLALTHPRSATYLTFLACAGASADKGILKDETRSSQIDVIEDIARKRLVRMAREQVTAKMRNLLKMETNFRGKGPDIVILTMGGNDIGFSDILNSLGHGYPSHDDSLIDMR</sequence>
<dbReference type="PANTHER" id="PTHR37981">
    <property type="entry name" value="LIPASE 2"/>
    <property type="match status" value="1"/>
</dbReference>
<protein>
    <submittedName>
        <fullName evidence="2">SGNH_hydro domain-containing protein</fullName>
    </submittedName>
</protein>
<accession>A0A1I7XLW0</accession>
<dbReference type="AlphaFoldDB" id="A0A1I7XLW0"/>
<dbReference type="GO" id="GO:0016788">
    <property type="term" value="F:hydrolase activity, acting on ester bonds"/>
    <property type="evidence" value="ECO:0007669"/>
    <property type="project" value="InterPro"/>
</dbReference>
<dbReference type="InterPro" id="IPR037460">
    <property type="entry name" value="SEST-like"/>
</dbReference>
<dbReference type="GO" id="GO:0006629">
    <property type="term" value="P:lipid metabolic process"/>
    <property type="evidence" value="ECO:0007669"/>
    <property type="project" value="TreeGrafter"/>
</dbReference>
<dbReference type="Gene3D" id="3.40.50.1110">
    <property type="entry name" value="SGNH hydrolase"/>
    <property type="match status" value="1"/>
</dbReference>
<reference evidence="2" key="1">
    <citation type="submission" date="2016-11" db="UniProtKB">
        <authorList>
            <consortium name="WormBaseParasite"/>
        </authorList>
    </citation>
    <scope>IDENTIFICATION</scope>
</reference>
<proteinExistence type="predicted"/>
<keyword evidence="1" id="KW-1185">Reference proteome</keyword>
<dbReference type="PANTHER" id="PTHR37981:SF1">
    <property type="entry name" value="SGNH HYDROLASE-TYPE ESTERASE DOMAIN-CONTAINING PROTEIN"/>
    <property type="match status" value="1"/>
</dbReference>
<evidence type="ECO:0000313" key="2">
    <source>
        <dbReference type="WBParaSite" id="Hba_18767"/>
    </source>
</evidence>
<dbReference type="WBParaSite" id="Hba_18767">
    <property type="protein sequence ID" value="Hba_18767"/>
    <property type="gene ID" value="Hba_18767"/>
</dbReference>
<name>A0A1I7XLW0_HETBA</name>